<dbReference type="Proteomes" id="UP000030758">
    <property type="component" value="Unassembled WGS sequence"/>
</dbReference>
<evidence type="ECO:0000313" key="3">
    <source>
        <dbReference type="EMBL" id="KFD54410.1"/>
    </source>
</evidence>
<feature type="region of interest" description="Disordered" evidence="1">
    <location>
        <begin position="346"/>
        <end position="379"/>
    </location>
</feature>
<dbReference type="Proteomes" id="UP000030764">
    <property type="component" value="Unassembled WGS sequence"/>
</dbReference>
<evidence type="ECO:0000313" key="4">
    <source>
        <dbReference type="EMBL" id="KFD61683.1"/>
    </source>
</evidence>
<evidence type="ECO:0000256" key="1">
    <source>
        <dbReference type="SAM" id="MobiDB-lite"/>
    </source>
</evidence>
<feature type="non-terminal residue" evidence="4">
    <location>
        <position position="1"/>
    </location>
</feature>
<gene>
    <name evidence="3" type="ORF">M513_04753</name>
    <name evidence="4" type="ORF">M514_04753</name>
</gene>
<accession>A0A085MWT7</accession>
<reference evidence="4 5" key="1">
    <citation type="journal article" date="2014" name="Nat. Genet.">
        <title>Genome and transcriptome of the porcine whipworm Trichuris suis.</title>
        <authorList>
            <person name="Jex A.R."/>
            <person name="Nejsum P."/>
            <person name="Schwarz E.M."/>
            <person name="Hu L."/>
            <person name="Young N.D."/>
            <person name="Hall R.S."/>
            <person name="Korhonen P.K."/>
            <person name="Liao S."/>
            <person name="Thamsborg S."/>
            <person name="Xia J."/>
            <person name="Xu P."/>
            <person name="Wang S."/>
            <person name="Scheerlinck J.P."/>
            <person name="Hofmann A."/>
            <person name="Sternberg P.W."/>
            <person name="Wang J."/>
            <person name="Gasser R.B."/>
        </authorList>
    </citation>
    <scope>NUCLEOTIDE SEQUENCE [LARGE SCALE GENOMIC DNA]</scope>
    <source>
        <strain evidence="4">DCEP-RM93F</strain>
        <strain evidence="3">DCEP-RM93M</strain>
    </source>
</reference>
<sequence length="379" mass="42996">LHSNVFSPFYLSFHSCFRLIGEELPVCWILKLKSQPHASTWLMSLTFEIIIVVLAWSLYLSYKVRNGSWKPFTVGPQEERCWMCSEYVTQRQVVATSDVPEGAVPRAGFVRILKEPITFRPGVATDLHQHSYFIPAPSVYGPPASCLLNTVPVSCWRCDGQNPQYFDHSFQQDKTCDLMREFPPEVVAGNSTVSLGYFDKVQRVGNNFAHCCQAEDRSGSPVSLKGLSAGINPDFRRVFEKYENPESVNVETFSDSESYHYERSFSQLCWDACPKSPFGLPEDVSIRLTRPRGVAKPSEPVEPFAKSTRRFGRFRRCRSCAVSPVLMCGEGKAGIRARPSEAAFNVSSEESDKADIHKLRWGVPDPRKQEEEWFDKHQT</sequence>
<dbReference type="EMBL" id="KL367615">
    <property type="protein sequence ID" value="KFD61683.1"/>
    <property type="molecule type" value="Genomic_DNA"/>
</dbReference>
<name>A0A085MWT7_9BILA</name>
<dbReference type="AlphaFoldDB" id="A0A085MWT7"/>
<keyword evidence="5" id="KW-1185">Reference proteome</keyword>
<organism evidence="4">
    <name type="scientific">Trichuris suis</name>
    <name type="common">pig whipworm</name>
    <dbReference type="NCBI Taxonomy" id="68888"/>
    <lineage>
        <taxon>Eukaryota</taxon>
        <taxon>Metazoa</taxon>
        <taxon>Ecdysozoa</taxon>
        <taxon>Nematoda</taxon>
        <taxon>Enoplea</taxon>
        <taxon>Dorylaimia</taxon>
        <taxon>Trichinellida</taxon>
        <taxon>Trichuridae</taxon>
        <taxon>Trichuris</taxon>
    </lineage>
</organism>
<keyword evidence="2" id="KW-0472">Membrane</keyword>
<feature type="transmembrane region" description="Helical" evidence="2">
    <location>
        <begin position="41"/>
        <end position="62"/>
    </location>
</feature>
<keyword evidence="2" id="KW-0812">Transmembrane</keyword>
<evidence type="ECO:0000256" key="2">
    <source>
        <dbReference type="SAM" id="Phobius"/>
    </source>
</evidence>
<keyword evidence="2" id="KW-1133">Transmembrane helix</keyword>
<dbReference type="EMBL" id="KL363208">
    <property type="protein sequence ID" value="KFD54410.1"/>
    <property type="molecule type" value="Genomic_DNA"/>
</dbReference>
<feature type="compositionally biased region" description="Basic and acidic residues" evidence="1">
    <location>
        <begin position="365"/>
        <end position="379"/>
    </location>
</feature>
<proteinExistence type="predicted"/>
<protein>
    <submittedName>
        <fullName evidence="4">Uncharacterized protein</fullName>
    </submittedName>
</protein>
<evidence type="ECO:0000313" key="5">
    <source>
        <dbReference type="Proteomes" id="UP000030764"/>
    </source>
</evidence>